<name>A0A1W7RAT8_9SCOR</name>
<feature type="compositionally biased region" description="Polar residues" evidence="4">
    <location>
        <begin position="79"/>
        <end position="92"/>
    </location>
</feature>
<dbReference type="PANTHER" id="PTHR21680">
    <property type="entry name" value="COILED-COIL DOMAIN-CONTAINING PROTEIN 124"/>
    <property type="match status" value="1"/>
</dbReference>
<accession>A0A1W7RAT8</accession>
<sequence length="214" mass="25008">MPKKFGTNTKSAEARARREEVKQAEKEKKQREAEDALWRDDDKHVLRKLNRKEEKDKKKQEMLDKKAALKAAYEEEMNSLKTHSKTPTQTKVTRAEIISRLENSKAANTSEKELMHDEKPLEENINRLRIEGEEARSVEEAISVLSAKSTNVDRHPERRMKAAYQTFENVNLPRLKAENPNLRLSQLKQMLKKEWMKSPENPINQQTAAYNNKQ</sequence>
<dbReference type="PANTHER" id="PTHR21680:SF0">
    <property type="entry name" value="COILED-COIL DOMAIN-CONTAINING PROTEIN 124"/>
    <property type="match status" value="1"/>
</dbReference>
<dbReference type="InterPro" id="IPR036910">
    <property type="entry name" value="HMG_box_dom_sf"/>
</dbReference>
<dbReference type="GO" id="GO:0003713">
    <property type="term" value="F:transcription coactivator activity"/>
    <property type="evidence" value="ECO:0007669"/>
    <property type="project" value="TreeGrafter"/>
</dbReference>
<proteinExistence type="inferred from homology"/>
<dbReference type="InterPro" id="IPR054414">
    <property type="entry name" value="Ccdc124/Oxs1_C"/>
</dbReference>
<dbReference type="SUPFAM" id="SSF47095">
    <property type="entry name" value="HMG-box"/>
    <property type="match status" value="1"/>
</dbReference>
<dbReference type="Pfam" id="PF06244">
    <property type="entry name" value="Ccdc124"/>
    <property type="match status" value="1"/>
</dbReference>
<feature type="region of interest" description="Disordered" evidence="4">
    <location>
        <begin position="101"/>
        <end position="120"/>
    </location>
</feature>
<dbReference type="GO" id="GO:0005634">
    <property type="term" value="C:nucleus"/>
    <property type="evidence" value="ECO:0007669"/>
    <property type="project" value="TreeGrafter"/>
</dbReference>
<feature type="compositionally biased region" description="Basic and acidic residues" evidence="4">
    <location>
        <begin position="110"/>
        <end position="120"/>
    </location>
</feature>
<dbReference type="EMBL" id="GFAH01000137">
    <property type="protein sequence ID" value="JAV48252.1"/>
    <property type="molecule type" value="Transcribed_RNA"/>
</dbReference>
<evidence type="ECO:0000256" key="4">
    <source>
        <dbReference type="SAM" id="MobiDB-lite"/>
    </source>
</evidence>
<feature type="compositionally biased region" description="Polar residues" evidence="4">
    <location>
        <begin position="1"/>
        <end position="11"/>
    </location>
</feature>
<organism evidence="6">
    <name type="scientific">Hadrurus spadix</name>
    <dbReference type="NCBI Taxonomy" id="141984"/>
    <lineage>
        <taxon>Eukaryota</taxon>
        <taxon>Metazoa</taxon>
        <taxon>Ecdysozoa</taxon>
        <taxon>Arthropoda</taxon>
        <taxon>Chelicerata</taxon>
        <taxon>Arachnida</taxon>
        <taxon>Scorpiones</taxon>
        <taxon>Iurida</taxon>
        <taxon>Iuroidea</taxon>
        <taxon>Hadrurus</taxon>
    </lineage>
</organism>
<evidence type="ECO:0000313" key="6">
    <source>
        <dbReference type="EMBL" id="JAV48252.1"/>
    </source>
</evidence>
<dbReference type="InterPro" id="IPR010422">
    <property type="entry name" value="Ccdc124/Oxs1"/>
</dbReference>
<comment type="similarity">
    <text evidence="2">Belongs to the CCDC124 family.</text>
</comment>
<reference evidence="6" key="1">
    <citation type="submission" date="2016-11" db="EMBL/GenBank/DDBJ databases">
        <title>Venom-gland transcriptomics and venom proteomics of the black-back scorpion (Hadrurus spadix) reveal detectability challenges and an unexplored realm of animal toxin diversity.</title>
        <authorList>
            <person name="Rokyta D.R."/>
            <person name="Ward M.J."/>
        </authorList>
    </citation>
    <scope>NUCLEOTIDE SEQUENCE</scope>
    <source>
        <tissue evidence="6">Venom gland</tissue>
    </source>
</reference>
<comment type="subcellular location">
    <subcellularLocation>
        <location evidence="1">Midbody</location>
    </subcellularLocation>
</comment>
<evidence type="ECO:0000259" key="5">
    <source>
        <dbReference type="Pfam" id="PF06244"/>
    </source>
</evidence>
<dbReference type="GO" id="GO:0006366">
    <property type="term" value="P:transcription by RNA polymerase II"/>
    <property type="evidence" value="ECO:0007669"/>
    <property type="project" value="TreeGrafter"/>
</dbReference>
<feature type="domain" description="Coiled-coil" evidence="5">
    <location>
        <begin position="124"/>
        <end position="205"/>
    </location>
</feature>
<evidence type="ECO:0000256" key="3">
    <source>
        <dbReference type="ARBA" id="ARBA00023054"/>
    </source>
</evidence>
<keyword evidence="3" id="KW-0175">Coiled coil</keyword>
<evidence type="ECO:0000256" key="2">
    <source>
        <dbReference type="ARBA" id="ARBA00008296"/>
    </source>
</evidence>
<feature type="compositionally biased region" description="Basic and acidic residues" evidence="4">
    <location>
        <begin position="12"/>
        <end position="36"/>
    </location>
</feature>
<protein>
    <submittedName>
        <fullName evidence="6">Coiled-coil domain-containing protein 124</fullName>
    </submittedName>
</protein>
<feature type="region of interest" description="Disordered" evidence="4">
    <location>
        <begin position="1"/>
        <end position="36"/>
    </location>
</feature>
<evidence type="ECO:0000256" key="1">
    <source>
        <dbReference type="ARBA" id="ARBA00004214"/>
    </source>
</evidence>
<dbReference type="GO" id="GO:0030496">
    <property type="term" value="C:midbody"/>
    <property type="evidence" value="ECO:0007669"/>
    <property type="project" value="UniProtKB-SubCell"/>
</dbReference>
<dbReference type="AlphaFoldDB" id="A0A1W7RAT8"/>
<feature type="region of interest" description="Disordered" evidence="4">
    <location>
        <begin position="74"/>
        <end position="95"/>
    </location>
</feature>